<reference evidence="1 2" key="1">
    <citation type="submission" date="2009-08" db="EMBL/GenBank/DDBJ databases">
        <title>The Genome Sequence of Spizellomyces punctatus strain DAOM BR117.</title>
        <authorList>
            <consortium name="The Broad Institute Genome Sequencing Platform"/>
            <person name="Russ C."/>
            <person name="Cuomo C."/>
            <person name="Shea T."/>
            <person name="Young S.K."/>
            <person name="Zeng Q."/>
            <person name="Koehrsen M."/>
            <person name="Haas B."/>
            <person name="Borodovsky M."/>
            <person name="Guigo R."/>
            <person name="Alvarado L."/>
            <person name="Berlin A."/>
            <person name="Bochicchio J."/>
            <person name="Borenstein D."/>
            <person name="Chapman S."/>
            <person name="Chen Z."/>
            <person name="Engels R."/>
            <person name="Freedman E."/>
            <person name="Gellesch M."/>
            <person name="Goldberg J."/>
            <person name="Griggs A."/>
            <person name="Gujja S."/>
            <person name="Heiman D."/>
            <person name="Hepburn T."/>
            <person name="Howarth C."/>
            <person name="Jen D."/>
            <person name="Larson L."/>
            <person name="Lewis B."/>
            <person name="Mehta T."/>
            <person name="Park D."/>
            <person name="Pearson M."/>
            <person name="Roberts A."/>
            <person name="Saif S."/>
            <person name="Shenoy N."/>
            <person name="Sisk P."/>
            <person name="Stolte C."/>
            <person name="Sykes S."/>
            <person name="Thomson T."/>
            <person name="Walk T."/>
            <person name="White J."/>
            <person name="Yandava C."/>
            <person name="Burger G."/>
            <person name="Gray M.W."/>
            <person name="Holland P.W.H."/>
            <person name="King N."/>
            <person name="Lang F.B.F."/>
            <person name="Roger A.J."/>
            <person name="Ruiz-Trillo I."/>
            <person name="Lander E."/>
            <person name="Nusbaum C."/>
        </authorList>
    </citation>
    <scope>NUCLEOTIDE SEQUENCE [LARGE SCALE GENOMIC DNA]</scope>
    <source>
        <strain evidence="1 2">DAOM BR117</strain>
    </source>
</reference>
<dbReference type="GeneID" id="27692424"/>
<accession>A0A0L0HCN9</accession>
<dbReference type="AlphaFoldDB" id="A0A0L0HCN9"/>
<dbReference type="EMBL" id="KQ257459">
    <property type="protein sequence ID" value="KNC98736.1"/>
    <property type="molecule type" value="Genomic_DNA"/>
</dbReference>
<keyword evidence="2" id="KW-1185">Reference proteome</keyword>
<dbReference type="VEuPathDB" id="FungiDB:SPPG_09299"/>
<sequence length="80" mass="9033">MLELSGPGYEDIVTRTIGARVILLMYVDDVELFDDIVAWKEERGDRVGLEDALGHFAQRPHADALTRIVFANSSTHWDAF</sequence>
<dbReference type="Proteomes" id="UP000053201">
    <property type="component" value="Unassembled WGS sequence"/>
</dbReference>
<dbReference type="InParanoid" id="A0A0L0HCN9"/>
<proteinExistence type="predicted"/>
<dbReference type="OrthoDB" id="2109436at2759"/>
<organism evidence="1 2">
    <name type="scientific">Spizellomyces punctatus (strain DAOM BR117)</name>
    <dbReference type="NCBI Taxonomy" id="645134"/>
    <lineage>
        <taxon>Eukaryota</taxon>
        <taxon>Fungi</taxon>
        <taxon>Fungi incertae sedis</taxon>
        <taxon>Chytridiomycota</taxon>
        <taxon>Chytridiomycota incertae sedis</taxon>
        <taxon>Chytridiomycetes</taxon>
        <taxon>Spizellomycetales</taxon>
        <taxon>Spizellomycetaceae</taxon>
        <taxon>Spizellomyces</taxon>
    </lineage>
</organism>
<evidence type="ECO:0000313" key="2">
    <source>
        <dbReference type="Proteomes" id="UP000053201"/>
    </source>
</evidence>
<dbReference type="RefSeq" id="XP_016606776.1">
    <property type="nucleotide sequence ID" value="XM_016757458.1"/>
</dbReference>
<protein>
    <submittedName>
        <fullName evidence="1">Uncharacterized protein</fullName>
    </submittedName>
</protein>
<gene>
    <name evidence="1" type="ORF">SPPG_09299</name>
</gene>
<evidence type="ECO:0000313" key="1">
    <source>
        <dbReference type="EMBL" id="KNC98736.1"/>
    </source>
</evidence>
<name>A0A0L0HCN9_SPIPD</name>